<keyword evidence="3" id="KW-1185">Reference proteome</keyword>
<dbReference type="EMBL" id="KB007836">
    <property type="protein sequence ID" value="ELR24174.1"/>
    <property type="molecule type" value="Genomic_DNA"/>
</dbReference>
<evidence type="ECO:0000313" key="3">
    <source>
        <dbReference type="Proteomes" id="UP000011083"/>
    </source>
</evidence>
<feature type="compositionally biased region" description="Low complexity" evidence="1">
    <location>
        <begin position="76"/>
        <end position="85"/>
    </location>
</feature>
<protein>
    <submittedName>
        <fullName evidence="2">Uncharacterized protein</fullName>
    </submittedName>
</protein>
<dbReference type="GeneID" id="14925183"/>
<dbReference type="VEuPathDB" id="AmoebaDB:ACA1_376470"/>
<feature type="region of interest" description="Disordered" evidence="1">
    <location>
        <begin position="18"/>
        <end position="85"/>
    </location>
</feature>
<accession>L8HF94</accession>
<dbReference type="AlphaFoldDB" id="L8HF94"/>
<dbReference type="KEGG" id="acan:ACA1_376470"/>
<name>L8HF94_ACACF</name>
<sequence>MVCGVLRQAGSVVWRDSGTTGIYHSRGHTGSRQDSQGKQNAPRRVASRNRRALRRRQAAIRGRRRRSRRNREQPKALPVAPALRHPAAHLAPRVMVQRHAVQQGHDGARHVPQYHRLLSGHGASRATTTEGQELRAAV</sequence>
<organism evidence="2 3">
    <name type="scientific">Acanthamoeba castellanii (strain ATCC 30010 / Neff)</name>
    <dbReference type="NCBI Taxonomy" id="1257118"/>
    <lineage>
        <taxon>Eukaryota</taxon>
        <taxon>Amoebozoa</taxon>
        <taxon>Discosea</taxon>
        <taxon>Longamoebia</taxon>
        <taxon>Centramoebida</taxon>
        <taxon>Acanthamoebidae</taxon>
        <taxon>Acanthamoeba</taxon>
    </lineage>
</organism>
<evidence type="ECO:0000313" key="2">
    <source>
        <dbReference type="EMBL" id="ELR24174.1"/>
    </source>
</evidence>
<dbReference type="RefSeq" id="XP_004353702.1">
    <property type="nucleotide sequence ID" value="XM_004353650.1"/>
</dbReference>
<feature type="compositionally biased region" description="Basic residues" evidence="1">
    <location>
        <begin position="45"/>
        <end position="69"/>
    </location>
</feature>
<proteinExistence type="predicted"/>
<gene>
    <name evidence="2" type="ORF">ACA1_376470</name>
</gene>
<feature type="compositionally biased region" description="Polar residues" evidence="1">
    <location>
        <begin position="18"/>
        <end position="39"/>
    </location>
</feature>
<dbReference type="Proteomes" id="UP000011083">
    <property type="component" value="Unassembled WGS sequence"/>
</dbReference>
<evidence type="ECO:0000256" key="1">
    <source>
        <dbReference type="SAM" id="MobiDB-lite"/>
    </source>
</evidence>
<reference evidence="2 3" key="1">
    <citation type="journal article" date="2013" name="Genome Biol.">
        <title>Genome of Acanthamoeba castellanii highlights extensive lateral gene transfer and early evolution of tyrosine kinase signaling.</title>
        <authorList>
            <person name="Clarke M."/>
            <person name="Lohan A.J."/>
            <person name="Liu B."/>
            <person name="Lagkouvardos I."/>
            <person name="Roy S."/>
            <person name="Zafar N."/>
            <person name="Bertelli C."/>
            <person name="Schilde C."/>
            <person name="Kianianmomeni A."/>
            <person name="Burglin T.R."/>
            <person name="Frech C."/>
            <person name="Turcotte B."/>
            <person name="Kopec K.O."/>
            <person name="Synnott J.M."/>
            <person name="Choo C."/>
            <person name="Paponov I."/>
            <person name="Finkler A."/>
            <person name="Soon Heng Tan C."/>
            <person name="Hutchins A.P."/>
            <person name="Weinmeier T."/>
            <person name="Rattei T."/>
            <person name="Chu J.S."/>
            <person name="Gimenez G."/>
            <person name="Irimia M."/>
            <person name="Rigden D.J."/>
            <person name="Fitzpatrick D.A."/>
            <person name="Lorenzo-Morales J."/>
            <person name="Bateman A."/>
            <person name="Chiu C.H."/>
            <person name="Tang P."/>
            <person name="Hegemann P."/>
            <person name="Fromm H."/>
            <person name="Raoult D."/>
            <person name="Greub G."/>
            <person name="Miranda-Saavedra D."/>
            <person name="Chen N."/>
            <person name="Nash P."/>
            <person name="Ginger M.L."/>
            <person name="Horn M."/>
            <person name="Schaap P."/>
            <person name="Caler L."/>
            <person name="Loftus B."/>
        </authorList>
    </citation>
    <scope>NUCLEOTIDE SEQUENCE [LARGE SCALE GENOMIC DNA]</scope>
    <source>
        <strain evidence="2 3">Neff</strain>
    </source>
</reference>